<feature type="compositionally biased region" description="Basic and acidic residues" evidence="1">
    <location>
        <begin position="339"/>
        <end position="348"/>
    </location>
</feature>
<feature type="region of interest" description="Disordered" evidence="1">
    <location>
        <begin position="1"/>
        <end position="26"/>
    </location>
</feature>
<accession>A0AB38LH82</accession>
<evidence type="ECO:0000313" key="3">
    <source>
        <dbReference type="Proteomes" id="UP000305064"/>
    </source>
</evidence>
<dbReference type="EMBL" id="QZBJ01000178">
    <property type="protein sequence ID" value="THY67127.1"/>
    <property type="molecule type" value="Genomic_DNA"/>
</dbReference>
<sequence>MSSPVSPSKAYHDRLPPSPPKSPGSSLSRIVSYIAALRDGDGDPTAQSTTTQTFSILESEYAQLDSCLGRDGLYDFYHNKLRHDYDPSLGHLIFRMPTARHDVFIHDFVNLILTKIADQARILEQDNPIISQRLLELRTFSTTNLNLLNDEKPGHKSPDASIGYPDQVYPQIVFEASYSQARKALKSLAWSYIMDSSHSIRCVVGLDLDYPRKRSPPSSRAHDVRINVWRPLVDIEGEIESMDVKQEITDEPLGEHNPGHEIAALCIRDLLDDEMLEATPPGIAECKIVITSNEMVESLEVAERVQESLRRGTEIASQKRLAPNRHWRKRRITPDEELSEGRESKYRISESTVEQQRSDDDTSYAPAARSPGRSIISIRHSTRSRTDA</sequence>
<protein>
    <recommendedName>
        <fullName evidence="4">HNH nuclease domain-containing protein</fullName>
    </recommendedName>
</protein>
<dbReference type="AlphaFoldDB" id="A0AB38LH82"/>
<dbReference type="Proteomes" id="UP000305064">
    <property type="component" value="Unassembled WGS sequence"/>
</dbReference>
<name>A0AB38LH82_AURPU</name>
<comment type="caution">
    <text evidence="2">The sequence shown here is derived from an EMBL/GenBank/DDBJ whole genome shotgun (WGS) entry which is preliminary data.</text>
</comment>
<reference evidence="2 3" key="1">
    <citation type="submission" date="2018-10" db="EMBL/GenBank/DDBJ databases">
        <title>Fifty Aureobasidium pullulans genomes reveal a recombining polyextremotolerant generalist.</title>
        <authorList>
            <person name="Gostincar C."/>
            <person name="Turk M."/>
            <person name="Zajc J."/>
            <person name="Gunde-Cimerman N."/>
        </authorList>
    </citation>
    <scope>NUCLEOTIDE SEQUENCE [LARGE SCALE GENOMIC DNA]</scope>
    <source>
        <strain evidence="2 3">EXF-4256</strain>
    </source>
</reference>
<organism evidence="2 3">
    <name type="scientific">Aureobasidium pullulans</name>
    <name type="common">Black yeast</name>
    <name type="synonym">Pullularia pullulans</name>
    <dbReference type="NCBI Taxonomy" id="5580"/>
    <lineage>
        <taxon>Eukaryota</taxon>
        <taxon>Fungi</taxon>
        <taxon>Dikarya</taxon>
        <taxon>Ascomycota</taxon>
        <taxon>Pezizomycotina</taxon>
        <taxon>Dothideomycetes</taxon>
        <taxon>Dothideomycetidae</taxon>
        <taxon>Dothideales</taxon>
        <taxon>Saccotheciaceae</taxon>
        <taxon>Aureobasidium</taxon>
    </lineage>
</organism>
<evidence type="ECO:0000256" key="1">
    <source>
        <dbReference type="SAM" id="MobiDB-lite"/>
    </source>
</evidence>
<evidence type="ECO:0000313" key="2">
    <source>
        <dbReference type="EMBL" id="THY67127.1"/>
    </source>
</evidence>
<feature type="region of interest" description="Disordered" evidence="1">
    <location>
        <begin position="326"/>
        <end position="388"/>
    </location>
</feature>
<evidence type="ECO:0008006" key="4">
    <source>
        <dbReference type="Google" id="ProtNLM"/>
    </source>
</evidence>
<proteinExistence type="predicted"/>
<gene>
    <name evidence="2" type="ORF">D6C94_10721</name>
</gene>